<feature type="non-terminal residue" evidence="3">
    <location>
        <position position="159"/>
    </location>
</feature>
<sequence>DQKSVWDAVSAYIRDHLQLRQGVHIPALGSFDVVTKCVKVRNETIIFPMPVFYLARNLIVSHNLTDNKEYLPGHKELKPLQYPEVAAAASMSWKKVESCIRSTTSLISHSLGRGENIALTLGKGENIALVLRDVGVLLIEGTKVQMKFYYEFLEMLAGK</sequence>
<dbReference type="InterPro" id="IPR026295">
    <property type="entry name" value="CCD81"/>
</dbReference>
<dbReference type="PANTHER" id="PTHR14362:SF2">
    <property type="entry name" value="COILED-COIL DOMAIN-CONTAINING PROTEIN 81"/>
    <property type="match status" value="1"/>
</dbReference>
<dbReference type="InterPro" id="IPR040673">
    <property type="entry name" value="CCDC81_HU_dom_2"/>
</dbReference>
<feature type="domain" description="CCDC81 HU" evidence="2">
    <location>
        <begin position="121"/>
        <end position="158"/>
    </location>
</feature>
<evidence type="ECO:0000313" key="4">
    <source>
        <dbReference type="Proteomes" id="UP000296049"/>
    </source>
</evidence>
<accession>R0LAY1</accession>
<feature type="domain" description="CCDC81 HU" evidence="1">
    <location>
        <begin position="3"/>
        <end position="64"/>
    </location>
</feature>
<gene>
    <name evidence="3" type="ORF">Anapl_17997</name>
</gene>
<dbReference type="Pfam" id="PF18289">
    <property type="entry name" value="HU-CCDC81_euk_2"/>
    <property type="match status" value="1"/>
</dbReference>
<organism evidence="3 4">
    <name type="scientific">Anas platyrhynchos</name>
    <name type="common">Mallard</name>
    <name type="synonym">Anas boschas</name>
    <dbReference type="NCBI Taxonomy" id="8839"/>
    <lineage>
        <taxon>Eukaryota</taxon>
        <taxon>Metazoa</taxon>
        <taxon>Chordata</taxon>
        <taxon>Craniata</taxon>
        <taxon>Vertebrata</taxon>
        <taxon>Euteleostomi</taxon>
        <taxon>Archelosauria</taxon>
        <taxon>Archosauria</taxon>
        <taxon>Dinosauria</taxon>
        <taxon>Saurischia</taxon>
        <taxon>Theropoda</taxon>
        <taxon>Coelurosauria</taxon>
        <taxon>Aves</taxon>
        <taxon>Neognathae</taxon>
        <taxon>Galloanserae</taxon>
        <taxon>Anseriformes</taxon>
        <taxon>Anatidae</taxon>
        <taxon>Anatinae</taxon>
        <taxon>Anas</taxon>
    </lineage>
</organism>
<dbReference type="Pfam" id="PF14908">
    <property type="entry name" value="HU-CCDC81_euk_1"/>
    <property type="match status" value="1"/>
</dbReference>
<reference evidence="4" key="1">
    <citation type="journal article" date="2013" name="Nat. Genet.">
        <title>The duck genome and transcriptome provide insight into an avian influenza virus reservoir species.</title>
        <authorList>
            <person name="Huang Y."/>
            <person name="Li Y."/>
            <person name="Burt D.W."/>
            <person name="Chen H."/>
            <person name="Zhang Y."/>
            <person name="Qian W."/>
            <person name="Kim H."/>
            <person name="Gan S."/>
            <person name="Zhao Y."/>
            <person name="Li J."/>
            <person name="Yi K."/>
            <person name="Feng H."/>
            <person name="Zhu P."/>
            <person name="Li B."/>
            <person name="Liu Q."/>
            <person name="Fairley S."/>
            <person name="Magor K.E."/>
            <person name="Du Z."/>
            <person name="Hu X."/>
            <person name="Goodman L."/>
            <person name="Tafer H."/>
            <person name="Vignal A."/>
            <person name="Lee T."/>
            <person name="Kim K.W."/>
            <person name="Sheng Z."/>
            <person name="An Y."/>
            <person name="Searle S."/>
            <person name="Herrero J."/>
            <person name="Groenen M.A."/>
            <person name="Crooijmans R.P."/>
            <person name="Faraut T."/>
            <person name="Cai Q."/>
            <person name="Webster R.G."/>
            <person name="Aldridge J.R."/>
            <person name="Warren W.C."/>
            <person name="Bartschat S."/>
            <person name="Kehr S."/>
            <person name="Marz M."/>
            <person name="Stadler P.F."/>
            <person name="Smith J."/>
            <person name="Kraus R.H."/>
            <person name="Zhao Y."/>
            <person name="Ren L."/>
            <person name="Fei J."/>
            <person name="Morisson M."/>
            <person name="Kaiser P."/>
            <person name="Griffin D.K."/>
            <person name="Rao M."/>
            <person name="Pitel F."/>
            <person name="Wang J."/>
            <person name="Li N."/>
        </authorList>
    </citation>
    <scope>NUCLEOTIDE SEQUENCE [LARGE SCALE GENOMIC DNA]</scope>
</reference>
<dbReference type="Proteomes" id="UP000296049">
    <property type="component" value="Unassembled WGS sequence"/>
</dbReference>
<proteinExistence type="predicted"/>
<dbReference type="AlphaFoldDB" id="R0LAY1"/>
<evidence type="ECO:0000259" key="1">
    <source>
        <dbReference type="Pfam" id="PF14908"/>
    </source>
</evidence>
<dbReference type="GO" id="GO:0005815">
    <property type="term" value="C:microtubule organizing center"/>
    <property type="evidence" value="ECO:0007669"/>
    <property type="project" value="TreeGrafter"/>
</dbReference>
<evidence type="ECO:0000259" key="2">
    <source>
        <dbReference type="Pfam" id="PF18289"/>
    </source>
</evidence>
<keyword evidence="4" id="KW-1185">Reference proteome</keyword>
<feature type="non-terminal residue" evidence="3">
    <location>
        <position position="1"/>
    </location>
</feature>
<name>R0LAY1_ANAPL</name>
<evidence type="ECO:0000313" key="3">
    <source>
        <dbReference type="EMBL" id="EOA97402.1"/>
    </source>
</evidence>
<protein>
    <submittedName>
        <fullName evidence="3">Coiled-coil domain-containing protein 81</fullName>
    </submittedName>
</protein>
<dbReference type="PANTHER" id="PTHR14362">
    <property type="entry name" value="COILED-COIL DOMAIN-CONTAINING PROTEIN 81"/>
    <property type="match status" value="1"/>
</dbReference>
<dbReference type="EMBL" id="KB743698">
    <property type="protein sequence ID" value="EOA97402.1"/>
    <property type="molecule type" value="Genomic_DNA"/>
</dbReference>
<dbReference type="InterPro" id="IPR028034">
    <property type="entry name" value="HU-CCDC81"/>
</dbReference>